<dbReference type="Gramene" id="EOY21784">
    <property type="protein sequence ID" value="EOY21784"/>
    <property type="gene ID" value="TCM_013904"/>
</dbReference>
<name>A0A061G439_THECC</name>
<reference evidence="1 2" key="1">
    <citation type="journal article" date="2013" name="Genome Biol.">
        <title>The genome sequence of the most widely cultivated cacao type and its use to identify candidate genes regulating pod color.</title>
        <authorList>
            <person name="Motamayor J.C."/>
            <person name="Mockaitis K."/>
            <person name="Schmutz J."/>
            <person name="Haiminen N."/>
            <person name="Iii D.L."/>
            <person name="Cornejo O."/>
            <person name="Findley S.D."/>
            <person name="Zheng P."/>
            <person name="Utro F."/>
            <person name="Royaert S."/>
            <person name="Saski C."/>
            <person name="Jenkins J."/>
            <person name="Podicheti R."/>
            <person name="Zhao M."/>
            <person name="Scheffler B.E."/>
            <person name="Stack J.C."/>
            <person name="Feltus F.A."/>
            <person name="Mustiga G.M."/>
            <person name="Amores F."/>
            <person name="Phillips W."/>
            <person name="Marelli J.P."/>
            <person name="May G.D."/>
            <person name="Shapiro H."/>
            <person name="Ma J."/>
            <person name="Bustamante C.D."/>
            <person name="Schnell R.J."/>
            <person name="Main D."/>
            <person name="Gilbert D."/>
            <person name="Parida L."/>
            <person name="Kuhn D.N."/>
        </authorList>
    </citation>
    <scope>NUCLEOTIDE SEQUENCE [LARGE SCALE GENOMIC DNA]</scope>
    <source>
        <strain evidence="2">cv. Matina 1-6</strain>
    </source>
</reference>
<dbReference type="InParanoid" id="A0A061G439"/>
<gene>
    <name evidence="1" type="ORF">TCM_013904</name>
</gene>
<dbReference type="Proteomes" id="UP000026915">
    <property type="component" value="Chromosome 3"/>
</dbReference>
<proteinExistence type="predicted"/>
<dbReference type="EMBL" id="CM001881">
    <property type="protein sequence ID" value="EOY21784.1"/>
    <property type="molecule type" value="Genomic_DNA"/>
</dbReference>
<protein>
    <submittedName>
        <fullName evidence="1">Uncharacterized protein</fullName>
    </submittedName>
</protein>
<sequence length="153" mass="18087">MKVVEAWDDRYRDILFRHHLFAWKETILKDWLSKLEDMIITQDRIDRLIWIKGGLSIKRFVSTMDSSLNEGSRKLSLTLTWWPEREVHSNLTSGDTSSNISPRRSHKRGHGLIEKSLMRLIGDYEFRHTLSEANSFADELDIFGVERQEMFFA</sequence>
<dbReference type="AlphaFoldDB" id="A0A061G439"/>
<organism evidence="1 2">
    <name type="scientific">Theobroma cacao</name>
    <name type="common">Cacao</name>
    <name type="synonym">Cocoa</name>
    <dbReference type="NCBI Taxonomy" id="3641"/>
    <lineage>
        <taxon>Eukaryota</taxon>
        <taxon>Viridiplantae</taxon>
        <taxon>Streptophyta</taxon>
        <taxon>Embryophyta</taxon>
        <taxon>Tracheophyta</taxon>
        <taxon>Spermatophyta</taxon>
        <taxon>Magnoliopsida</taxon>
        <taxon>eudicotyledons</taxon>
        <taxon>Gunneridae</taxon>
        <taxon>Pentapetalae</taxon>
        <taxon>rosids</taxon>
        <taxon>malvids</taxon>
        <taxon>Malvales</taxon>
        <taxon>Malvaceae</taxon>
        <taxon>Byttnerioideae</taxon>
        <taxon>Theobroma</taxon>
    </lineage>
</organism>
<dbReference type="HOGENOM" id="CLU_1716531_0_0_1"/>
<keyword evidence="2" id="KW-1185">Reference proteome</keyword>
<accession>A0A061G439</accession>
<evidence type="ECO:0000313" key="2">
    <source>
        <dbReference type="Proteomes" id="UP000026915"/>
    </source>
</evidence>
<evidence type="ECO:0000313" key="1">
    <source>
        <dbReference type="EMBL" id="EOY21784.1"/>
    </source>
</evidence>